<dbReference type="EMBL" id="JBIQWK010000011">
    <property type="protein sequence ID" value="MFI0576199.1"/>
    <property type="molecule type" value="Genomic_DNA"/>
</dbReference>
<dbReference type="InterPro" id="IPR036388">
    <property type="entry name" value="WH-like_DNA-bd_sf"/>
</dbReference>
<evidence type="ECO:0000256" key="3">
    <source>
        <dbReference type="ARBA" id="ARBA00023163"/>
    </source>
</evidence>
<comment type="caution">
    <text evidence="5">The sequence shown here is derived from an EMBL/GenBank/DDBJ whole genome shotgun (WGS) entry which is preliminary data.</text>
</comment>
<name>A0ABW7S7E0_STRTE</name>
<dbReference type="RefSeq" id="WP_398353441.1">
    <property type="nucleotide sequence ID" value="NZ_JBIQWK010000011.1"/>
</dbReference>
<dbReference type="SUPFAM" id="SSF46894">
    <property type="entry name" value="C-terminal effector domain of the bipartite response regulators"/>
    <property type="match status" value="1"/>
</dbReference>
<reference evidence="5 6" key="1">
    <citation type="submission" date="2024-10" db="EMBL/GenBank/DDBJ databases">
        <authorList>
            <person name="Wannawong T."/>
            <person name="Kuncharoen N."/>
            <person name="Mhuantong W."/>
        </authorList>
    </citation>
    <scope>NUCLEOTIDE SEQUENCE [LARGE SCALE GENOMIC DNA]</scope>
    <source>
        <strain evidence="5 6">CALK1-4</strain>
    </source>
</reference>
<gene>
    <name evidence="5" type="ORF">ACH3YB_31690</name>
</gene>
<dbReference type="PROSITE" id="PS50043">
    <property type="entry name" value="HTH_LUXR_2"/>
    <property type="match status" value="1"/>
</dbReference>
<keyword evidence="1" id="KW-0805">Transcription regulation</keyword>
<dbReference type="CDD" id="cd06170">
    <property type="entry name" value="LuxR_C_like"/>
    <property type="match status" value="1"/>
</dbReference>
<feature type="domain" description="HTH luxR-type" evidence="4">
    <location>
        <begin position="50"/>
        <end position="115"/>
    </location>
</feature>
<evidence type="ECO:0000313" key="6">
    <source>
        <dbReference type="Proteomes" id="UP001610810"/>
    </source>
</evidence>
<dbReference type="Pfam" id="PF00196">
    <property type="entry name" value="GerE"/>
    <property type="match status" value="1"/>
</dbReference>
<dbReference type="PRINTS" id="PR00038">
    <property type="entry name" value="HTHLUXR"/>
</dbReference>
<dbReference type="Gene3D" id="1.10.10.10">
    <property type="entry name" value="Winged helix-like DNA-binding domain superfamily/Winged helix DNA-binding domain"/>
    <property type="match status" value="1"/>
</dbReference>
<accession>A0ABW7S7E0</accession>
<evidence type="ECO:0000256" key="1">
    <source>
        <dbReference type="ARBA" id="ARBA00023015"/>
    </source>
</evidence>
<dbReference type="SMART" id="SM00421">
    <property type="entry name" value="HTH_LUXR"/>
    <property type="match status" value="1"/>
</dbReference>
<evidence type="ECO:0000259" key="4">
    <source>
        <dbReference type="PROSITE" id="PS50043"/>
    </source>
</evidence>
<protein>
    <submittedName>
        <fullName evidence="5">Response regulator transcription factor</fullName>
    </submittedName>
</protein>
<evidence type="ECO:0000256" key="2">
    <source>
        <dbReference type="ARBA" id="ARBA00023125"/>
    </source>
</evidence>
<evidence type="ECO:0000313" key="5">
    <source>
        <dbReference type="EMBL" id="MFI0576199.1"/>
    </source>
</evidence>
<dbReference type="InterPro" id="IPR000792">
    <property type="entry name" value="Tscrpt_reg_LuxR_C"/>
</dbReference>
<dbReference type="Proteomes" id="UP001610810">
    <property type="component" value="Unassembled WGS sequence"/>
</dbReference>
<sequence>MAAEPLNRRVLAQLRQSIARNPHAPAARTVRTLLDEIDRLNERSPLELAAPADDCPLTARQLQVLIGTANGQECPEIARHLGLSPKTVRKYRIVAMQHLGVRTAAQAVAVCLVRGWFPNGTVRLPAIPPRISPVDARNTYRERADLLRESPGEWGTVAVYDRPNTARTSAHRLRTGAFKAFRPEGAWEAKAFTEDGTHGVRARYIGTATGSGSPR</sequence>
<proteinExistence type="predicted"/>
<dbReference type="InterPro" id="IPR016032">
    <property type="entry name" value="Sig_transdc_resp-reg_C-effctor"/>
</dbReference>
<keyword evidence="2" id="KW-0238">DNA-binding</keyword>
<keyword evidence="6" id="KW-1185">Reference proteome</keyword>
<organism evidence="5 6">
    <name type="scientific">Streptomyces tendae</name>
    <dbReference type="NCBI Taxonomy" id="1932"/>
    <lineage>
        <taxon>Bacteria</taxon>
        <taxon>Bacillati</taxon>
        <taxon>Actinomycetota</taxon>
        <taxon>Actinomycetes</taxon>
        <taxon>Kitasatosporales</taxon>
        <taxon>Streptomycetaceae</taxon>
        <taxon>Streptomyces</taxon>
    </lineage>
</organism>
<dbReference type="PANTHER" id="PTHR44688:SF16">
    <property type="entry name" value="DNA-BINDING TRANSCRIPTIONAL ACTIVATOR DEVR_DOSR"/>
    <property type="match status" value="1"/>
</dbReference>
<keyword evidence="3" id="KW-0804">Transcription</keyword>
<dbReference type="PANTHER" id="PTHR44688">
    <property type="entry name" value="DNA-BINDING TRANSCRIPTIONAL ACTIVATOR DEVR_DOSR"/>
    <property type="match status" value="1"/>
</dbReference>